<keyword evidence="2" id="KW-1133">Transmembrane helix</keyword>
<feature type="region of interest" description="Disordered" evidence="1">
    <location>
        <begin position="209"/>
        <end position="233"/>
    </location>
</feature>
<gene>
    <name evidence="3" type="ORF">C8Q71DRAFT_908790</name>
</gene>
<feature type="region of interest" description="Disordered" evidence="1">
    <location>
        <begin position="1"/>
        <end position="94"/>
    </location>
</feature>
<protein>
    <recommendedName>
        <fullName evidence="5">Serine-rich protein</fullName>
    </recommendedName>
</protein>
<feature type="region of interest" description="Disordered" evidence="1">
    <location>
        <begin position="119"/>
        <end position="191"/>
    </location>
</feature>
<feature type="compositionally biased region" description="Low complexity" evidence="1">
    <location>
        <begin position="210"/>
        <end position="221"/>
    </location>
</feature>
<evidence type="ECO:0000313" key="4">
    <source>
        <dbReference type="Proteomes" id="UP000814176"/>
    </source>
</evidence>
<evidence type="ECO:0000256" key="1">
    <source>
        <dbReference type="SAM" id="MobiDB-lite"/>
    </source>
</evidence>
<dbReference type="Proteomes" id="UP000814176">
    <property type="component" value="Unassembled WGS sequence"/>
</dbReference>
<accession>A0ABQ8KCF1</accession>
<feature type="region of interest" description="Disordered" evidence="1">
    <location>
        <begin position="335"/>
        <end position="388"/>
    </location>
</feature>
<comment type="caution">
    <text evidence="3">The sequence shown here is derived from an EMBL/GenBank/DDBJ whole genome shotgun (WGS) entry which is preliminary data.</text>
</comment>
<feature type="region of interest" description="Disordered" evidence="1">
    <location>
        <begin position="289"/>
        <end position="318"/>
    </location>
</feature>
<feature type="transmembrane region" description="Helical" evidence="2">
    <location>
        <begin position="550"/>
        <end position="571"/>
    </location>
</feature>
<reference evidence="3 4" key="1">
    <citation type="journal article" date="2021" name="Environ. Microbiol.">
        <title>Gene family expansions and transcriptome signatures uncover fungal adaptations to wood decay.</title>
        <authorList>
            <person name="Hage H."/>
            <person name="Miyauchi S."/>
            <person name="Viragh M."/>
            <person name="Drula E."/>
            <person name="Min B."/>
            <person name="Chaduli D."/>
            <person name="Navarro D."/>
            <person name="Favel A."/>
            <person name="Norest M."/>
            <person name="Lesage-Meessen L."/>
            <person name="Balint B."/>
            <person name="Merenyi Z."/>
            <person name="de Eugenio L."/>
            <person name="Morin E."/>
            <person name="Martinez A.T."/>
            <person name="Baldrian P."/>
            <person name="Stursova M."/>
            <person name="Martinez M.J."/>
            <person name="Novotny C."/>
            <person name="Magnuson J.K."/>
            <person name="Spatafora J.W."/>
            <person name="Maurice S."/>
            <person name="Pangilinan J."/>
            <person name="Andreopoulos W."/>
            <person name="LaButti K."/>
            <person name="Hundley H."/>
            <person name="Na H."/>
            <person name="Kuo A."/>
            <person name="Barry K."/>
            <person name="Lipzen A."/>
            <person name="Henrissat B."/>
            <person name="Riley R."/>
            <person name="Ahrendt S."/>
            <person name="Nagy L.G."/>
            <person name="Grigoriev I.V."/>
            <person name="Martin F."/>
            <person name="Rosso M.N."/>
        </authorList>
    </citation>
    <scope>NUCLEOTIDE SEQUENCE [LARGE SCALE GENOMIC DNA]</scope>
    <source>
        <strain evidence="3 4">CIRM-BRFM 1785</strain>
    </source>
</reference>
<evidence type="ECO:0000256" key="2">
    <source>
        <dbReference type="SAM" id="Phobius"/>
    </source>
</evidence>
<keyword evidence="2" id="KW-0472">Membrane</keyword>
<keyword evidence="4" id="KW-1185">Reference proteome</keyword>
<sequence length="574" mass="61969">MLSALYRMLQASPAPDPGQDRASADSAREDTNGEARAATSADDSGLGLETMRLERRPSVDASAVMDARRRAPSHVSWKTPNVNPSPSPISDSVWSSQYESHSASAPSLLLLNPGSATKAASIHRHSSQSLRTPSITASEDLSRRNSPEKRENVELYPPRHLPVIDPRVRFPSGRRPSTDSVPPTPESTRVHDGHLAAYPGAFINRPLNRTTSQTSTSTTASVPAIPPLDLRPDFQKTIGPPIRKSRLPPPTLPTVVGSPHPGKYSVIYEDGSSARTSRSFVTALSVHSVRDVSTPEPGGDAQHAEERPVHARDYAISTTSSVDVTPAVRTSGLPEGLYDIDLGEPSHAGTSTHAGSTSTSPRLTQPLLPAPPSAIPRRPRSISSGGSRSESYIYNRWLRGVSFGSGNYEFHTPRAFSRSQSRSYLAGRSGITSASILFWLGFIGPWCWLIGGWMLTTEGELEPEFKREMDIKHGADAILPQWFRHGKKPDATAEKDKARNLLASKLFPLVAPSVESLTPSARSQNSVASARRLRRGALLGVDVWVIRCRIAAIMSGVLILAAVIVALIVAASRY</sequence>
<feature type="compositionally biased region" description="Basic and acidic residues" evidence="1">
    <location>
        <begin position="302"/>
        <end position="313"/>
    </location>
</feature>
<feature type="compositionally biased region" description="Polar residues" evidence="1">
    <location>
        <begin position="127"/>
        <end position="139"/>
    </location>
</feature>
<keyword evidence="2" id="KW-0812">Transmembrane</keyword>
<evidence type="ECO:0008006" key="5">
    <source>
        <dbReference type="Google" id="ProtNLM"/>
    </source>
</evidence>
<dbReference type="EMBL" id="JADCUA010000014">
    <property type="protein sequence ID" value="KAH9834977.1"/>
    <property type="molecule type" value="Genomic_DNA"/>
</dbReference>
<proteinExistence type="predicted"/>
<dbReference type="RefSeq" id="XP_047777463.1">
    <property type="nucleotide sequence ID" value="XM_047929011.1"/>
</dbReference>
<dbReference type="GeneID" id="72009743"/>
<evidence type="ECO:0000313" key="3">
    <source>
        <dbReference type="EMBL" id="KAH9834977.1"/>
    </source>
</evidence>
<feature type="region of interest" description="Disordered" evidence="1">
    <location>
        <begin position="239"/>
        <end position="258"/>
    </location>
</feature>
<feature type="compositionally biased region" description="Basic and acidic residues" evidence="1">
    <location>
        <begin position="140"/>
        <end position="153"/>
    </location>
</feature>
<name>A0ABQ8KCF1_9APHY</name>
<feature type="compositionally biased region" description="Low complexity" evidence="1">
    <location>
        <begin position="346"/>
        <end position="360"/>
    </location>
</feature>
<organism evidence="3 4">
    <name type="scientific">Rhodofomes roseus</name>
    <dbReference type="NCBI Taxonomy" id="34475"/>
    <lineage>
        <taxon>Eukaryota</taxon>
        <taxon>Fungi</taxon>
        <taxon>Dikarya</taxon>
        <taxon>Basidiomycota</taxon>
        <taxon>Agaricomycotina</taxon>
        <taxon>Agaricomycetes</taxon>
        <taxon>Polyporales</taxon>
        <taxon>Rhodofomes</taxon>
    </lineage>
</organism>
<feature type="compositionally biased region" description="Basic and acidic residues" evidence="1">
    <location>
        <begin position="18"/>
        <end position="33"/>
    </location>
</feature>